<dbReference type="Pfam" id="PF01522">
    <property type="entry name" value="Polysacc_deac_1"/>
    <property type="match status" value="1"/>
</dbReference>
<dbReference type="PANTHER" id="PTHR10587">
    <property type="entry name" value="GLYCOSYL TRANSFERASE-RELATED"/>
    <property type="match status" value="1"/>
</dbReference>
<sequence length="224" mass="23904">MPSPDTYAGEVPTSFDTHLPGIVETVPTVPGERTIALTFDACGGAYDAALIDTLREFEAPATLFLAQPWIDSHEDIARELAADRLFQIENHGTRHVPLSVNGHAAYSIRGTASPAETIEEIAGNAQRLADLGVRSTWFRSGTAHYDDVAVRIARDSGVRIAGFSVNGDRGATASASEVASRIQHADDGAIVLAHMNHPHSGTAAGVRLALEQLRDSNIRFVALQ</sequence>
<dbReference type="InterPro" id="IPR011330">
    <property type="entry name" value="Glyco_hydro/deAcase_b/a-brl"/>
</dbReference>
<gene>
    <name evidence="2" type="ORF">CGLAU_03470</name>
</gene>
<dbReference type="GO" id="GO:0005975">
    <property type="term" value="P:carbohydrate metabolic process"/>
    <property type="evidence" value="ECO:0007669"/>
    <property type="project" value="InterPro"/>
</dbReference>
<dbReference type="InterPro" id="IPR050248">
    <property type="entry name" value="Polysacc_deacetylase_ArnD"/>
</dbReference>
<dbReference type="Gene3D" id="3.20.20.370">
    <property type="entry name" value="Glycoside hydrolase/deacetylase"/>
    <property type="match status" value="1"/>
</dbReference>
<evidence type="ECO:0000313" key="3">
    <source>
        <dbReference type="Proteomes" id="UP000217209"/>
    </source>
</evidence>
<name>A0A1Q2HUZ8_9CORY</name>
<organism evidence="2 3">
    <name type="scientific">Corynebacterium glaucum</name>
    <dbReference type="NCBI Taxonomy" id="187491"/>
    <lineage>
        <taxon>Bacteria</taxon>
        <taxon>Bacillati</taxon>
        <taxon>Actinomycetota</taxon>
        <taxon>Actinomycetes</taxon>
        <taxon>Mycobacteriales</taxon>
        <taxon>Corynebacteriaceae</taxon>
        <taxon>Corynebacterium</taxon>
    </lineage>
</organism>
<dbReference type="PROSITE" id="PS51677">
    <property type="entry name" value="NODB"/>
    <property type="match status" value="1"/>
</dbReference>
<accession>A0A1Q2HUZ8</accession>
<dbReference type="PANTHER" id="PTHR10587:SF134">
    <property type="entry name" value="SECRETED PROTEIN"/>
    <property type="match status" value="1"/>
</dbReference>
<dbReference type="KEGG" id="cgv:CGLAU_03470"/>
<proteinExistence type="predicted"/>
<dbReference type="AlphaFoldDB" id="A0A1Q2HUZ8"/>
<dbReference type="GO" id="GO:0016810">
    <property type="term" value="F:hydrolase activity, acting on carbon-nitrogen (but not peptide) bonds"/>
    <property type="evidence" value="ECO:0007669"/>
    <property type="project" value="InterPro"/>
</dbReference>
<evidence type="ECO:0000313" key="2">
    <source>
        <dbReference type="EMBL" id="AQQ14674.1"/>
    </source>
</evidence>
<dbReference type="Proteomes" id="UP000217209">
    <property type="component" value="Chromosome"/>
</dbReference>
<evidence type="ECO:0000259" key="1">
    <source>
        <dbReference type="PROSITE" id="PS51677"/>
    </source>
</evidence>
<dbReference type="EMBL" id="CP019688">
    <property type="protein sequence ID" value="AQQ14674.1"/>
    <property type="molecule type" value="Genomic_DNA"/>
</dbReference>
<dbReference type="OrthoDB" id="9814083at2"/>
<dbReference type="SUPFAM" id="SSF88713">
    <property type="entry name" value="Glycoside hydrolase/deacetylase"/>
    <property type="match status" value="1"/>
</dbReference>
<reference evidence="2 3" key="1">
    <citation type="submission" date="2016-12" db="EMBL/GenBank/DDBJ databases">
        <authorList>
            <person name="Song W.-J."/>
            <person name="Kurnit D.M."/>
        </authorList>
    </citation>
    <scope>NUCLEOTIDE SEQUENCE [LARGE SCALE GENOMIC DNA]</scope>
    <source>
        <strain evidence="2 3">DSM 30827</strain>
    </source>
</reference>
<feature type="domain" description="NodB homology" evidence="1">
    <location>
        <begin position="33"/>
        <end position="221"/>
    </location>
</feature>
<keyword evidence="3" id="KW-1185">Reference proteome</keyword>
<protein>
    <submittedName>
        <fullName evidence="2">Polysaccharide deacetylase</fullName>
    </submittedName>
</protein>
<dbReference type="InterPro" id="IPR002509">
    <property type="entry name" value="NODB_dom"/>
</dbReference>